<organism evidence="1 2">
    <name type="scientific">Chromobacterium violaceum (strain ATCC 12472 / DSM 30191 / JCM 1249 / CCUG 213 / NBRC 12614 / NCIMB 9131 / NCTC 9757 / MK)</name>
    <dbReference type="NCBI Taxonomy" id="243365"/>
    <lineage>
        <taxon>Bacteria</taxon>
        <taxon>Pseudomonadati</taxon>
        <taxon>Pseudomonadota</taxon>
        <taxon>Betaproteobacteria</taxon>
        <taxon>Neisseriales</taxon>
        <taxon>Chromobacteriaceae</taxon>
        <taxon>Chromobacterium</taxon>
    </lineage>
</organism>
<reference evidence="1 2" key="1">
    <citation type="journal article" date="2003" name="Proc. Natl. Acad. Sci. U.S.A.">
        <title>The complete genome sequence of Chromobacterium violaceum reveals remarkable and exploitable bacterial adaptability.</title>
        <authorList>
            <person name="Vasconcelos A.T.R."/>
            <person name="de Almeida D.F."/>
            <person name="Almeida F.C."/>
            <person name="de Almeida L.G.P."/>
            <person name="de Almeida R."/>
            <person name="Goncalves J.A.A."/>
            <person name="Andrade E.M."/>
            <person name="Antonio R.V."/>
            <person name="Araripe J."/>
            <person name="de Araujo M.F.F."/>
            <person name="Filho S.A."/>
            <person name="Azevedo V."/>
            <person name="Batista A.J."/>
            <person name="Bataus L.A.M."/>
            <person name="Batista J.S."/>
            <person name="Belo A."/>
            <person name="vander Berg C."/>
            <person name="Blamey J."/>
            <person name="Bogo M."/>
            <person name="Bonato S."/>
            <person name="Bordignon J."/>
            <person name="Brito C.A."/>
            <person name="Brocchi M."/>
            <person name="Burity H.A."/>
            <person name="Camargo A.A."/>
            <person name="Cardoso D.D.P."/>
            <person name="Carneiro N.P."/>
            <person name="Carraro D.M."/>
            <person name="Carvalho C.M.B."/>
            <person name="Cascardo J.C.M."/>
            <person name="Cavada B.S."/>
            <person name="Chueire L.M.O."/>
            <person name="Pasa T.B.C."/>
            <person name="Duran N."/>
            <person name="Fagundes N."/>
            <person name="Falcao C.L."/>
            <person name="Fantinatti F."/>
            <person name="Farias I.P."/>
            <person name="Felipe M.S.S."/>
            <person name="Ferrari L.P."/>
            <person name="Ferro J.A."/>
            <person name="Ferro M.I.T."/>
            <person name="Franco G.R."/>
            <person name="Freitas N.S.A."/>
            <person name="Furlan L.R."/>
            <person name="Gazzinelli R.T."/>
            <person name="Gomes E.A."/>
            <person name="Goncalves P.R."/>
            <person name="Grangeiro T.B."/>
            <person name="Grattapaglia D."/>
            <person name="Grisard E.C."/>
            <person name="Guimaraes C.T."/>
            <person name="Hanna E.S."/>
            <person name="Hungria M."/>
            <person name="Jardim S.N."/>
            <person name="Laurino J."/>
            <person name="Leoi L.C.T."/>
            <person name="Fassarella L."/>
            <person name="Lima A."/>
            <person name="Loureiro M.F."/>
            <person name="Lyra M.C.P."/>
            <person name="Macedo M."/>
            <person name="Madeira H.M.F."/>
            <person name="Manfio G.P."/>
            <person name="Maranhao A.Q."/>
            <person name="Martins W.S."/>
            <person name="di Mauro S.M.Z."/>
            <person name="de Medeiros S.R.B."/>
            <person name="Meissner R.D.V."/>
            <person name="Menck C.F.M."/>
            <person name="Moreira M.A.M."/>
            <person name="Nascimento F.F."/>
            <person name="Nicolas M.F."/>
            <person name="Oliveira J.G."/>
            <person name="Oliveira S.C."/>
            <person name="Paixao R.F.C."/>
            <person name="Parente J.A."/>
            <person name="Pedrosa F.O."/>
            <person name="Pena S.J.D."/>
            <person name="Perreira J.O."/>
            <person name="Perreira M."/>
            <person name="Pinto L.S.R.C."/>
            <person name="Pinto L.S."/>
            <person name="Porto J.I.R."/>
            <person name="Potrich D.P."/>
            <person name="Neto C.E.R."/>
            <person name="Reis A.M.M."/>
            <person name="Rigo L.U."/>
            <person name="Rondinelli E."/>
            <person name="dos Santos E.B.P."/>
            <person name="Santos F.R."/>
            <person name="Schneider M.P.C."/>
            <person name="Seuanez H.N."/>
            <person name="Silva A.M.R."/>
            <person name="da Silva A.L.C."/>
            <person name="Silva D.W."/>
            <person name="Silva R."/>
            <person name="Simoes I.C."/>
            <person name="Simon D."/>
            <person name="Soares C.M.A."/>
            <person name="Soares R.B.A."/>
            <person name="Souza E.M."/>
            <person name="Souza K.R.L."/>
            <person name="Souza R.C."/>
            <person name="Steffens M.B.R."/>
            <person name="Steindel M."/>
            <person name="Teixeira S.R."/>
            <person name="Urmenyi T."/>
            <person name="Vettore A."/>
            <person name="Wassem R."/>
            <person name="Zaha A."/>
            <person name="Simpson A.J.G."/>
        </authorList>
    </citation>
    <scope>NUCLEOTIDE SEQUENCE [LARGE SCALE GENOMIC DNA]</scope>
    <source>
        <strain evidence="2">ATCC 12472 / DSM 30191 / JCM 1249 / NBRC 12614 / NCIMB 9131 / NCTC 9757</strain>
    </source>
</reference>
<accession>Q7NXD8</accession>
<evidence type="ECO:0000313" key="2">
    <source>
        <dbReference type="Proteomes" id="UP000001424"/>
    </source>
</evidence>
<sequence length="165" mass="17782">MHLKSEGFQSLASSVHSRLTGLSPACVGNRGGRIRAAAAPRASGGLLAVKRRLEAWPRCLNVRAAFQHFRGSVGRQRAGLRGRAARDSHQSLHCQRGWRRKSALDAARGDFDQALWSNQRLLGCAGNFRARRMAEDGGGLLGAFAAEPLKIRESTICRGIIAGLA</sequence>
<dbReference type="AlphaFoldDB" id="Q7NXD8"/>
<dbReference type="HOGENOM" id="CLU_1607941_0_0_4"/>
<gene>
    <name evidence="1" type="ordered locus">CV_1689</name>
</gene>
<dbReference type="EMBL" id="AE016825">
    <property type="protein sequence ID" value="AAQ59364.1"/>
    <property type="molecule type" value="Genomic_DNA"/>
</dbReference>
<proteinExistence type="predicted"/>
<dbReference type="STRING" id="243365.CV_1689"/>
<protein>
    <submittedName>
        <fullName evidence="1">Uncharacterized protein</fullName>
    </submittedName>
</protein>
<keyword evidence="2" id="KW-1185">Reference proteome</keyword>
<dbReference type="Proteomes" id="UP000001424">
    <property type="component" value="Chromosome"/>
</dbReference>
<name>Q7NXD8_CHRVO</name>
<dbReference type="KEGG" id="cvi:CV_1689"/>
<evidence type="ECO:0000313" key="1">
    <source>
        <dbReference type="EMBL" id="AAQ59364.1"/>
    </source>
</evidence>